<name>A0AAC9ERH4_9LACO</name>
<evidence type="ECO:0000313" key="1">
    <source>
        <dbReference type="EMBL" id="AKP65262.1"/>
    </source>
</evidence>
<evidence type="ECO:0000313" key="2">
    <source>
        <dbReference type="Proteomes" id="UP000036000"/>
    </source>
</evidence>
<keyword evidence="2" id="KW-1185">Reference proteome</keyword>
<proteinExistence type="predicted"/>
<dbReference type="AlphaFoldDB" id="A0AAC9ERH4"/>
<dbReference type="EMBL" id="CP012033">
    <property type="protein sequence ID" value="AKP65262.1"/>
    <property type="molecule type" value="Genomic_DNA"/>
</dbReference>
<dbReference type="KEGG" id="lko:ABN16_09745"/>
<accession>A0AAC9ERH4</accession>
<dbReference type="Proteomes" id="UP000036000">
    <property type="component" value="Chromosome"/>
</dbReference>
<organism evidence="1 2">
    <name type="scientific">Levilactobacillus koreensis</name>
    <dbReference type="NCBI Taxonomy" id="637971"/>
    <lineage>
        <taxon>Bacteria</taxon>
        <taxon>Bacillati</taxon>
        <taxon>Bacillota</taxon>
        <taxon>Bacilli</taxon>
        <taxon>Lactobacillales</taxon>
        <taxon>Lactobacillaceae</taxon>
        <taxon>Levilactobacillus</taxon>
    </lineage>
</organism>
<reference evidence="1 2" key="1">
    <citation type="submission" date="2015-07" db="EMBL/GenBank/DDBJ databases">
        <title>Lactobacillus korensis/26-25/ whole genome sequencing.</title>
        <authorList>
            <person name="Kim M.K."/>
            <person name="Im W.-T."/>
            <person name="Srinivasan S."/>
            <person name="Lee J.-J."/>
        </authorList>
    </citation>
    <scope>NUCLEOTIDE SEQUENCE [LARGE SCALE GENOMIC DNA]</scope>
    <source>
        <strain evidence="1 2">26-25</strain>
    </source>
</reference>
<protein>
    <submittedName>
        <fullName evidence="1">Uncharacterized protein</fullName>
    </submittedName>
</protein>
<gene>
    <name evidence="1" type="ORF">ABN16_09745</name>
</gene>
<sequence>MEPAVTRMLGRWAFDLTDWDVLETRGLCGASRRVGSPFLGWKRSPWQAESLAAAGGSIWLIRKIN</sequence>